<sequence length="967" mass="111765">MTSALDLVETTEPAFTEMMKPVQMIANPFFAKQPELIKMYNYDTKTTTETKQRLDATHVKYIYKSFPRLLIVCLKNTASFDQSVYDLQIDAEKFRTVLGNYMIVEGSMKMLSNLTHKKNLVGMNAAVLELINHDKLTLNDRELVLPCVEISENDIKMYTKQFTGHTSLADIYKVKVLNDYFGNSSTNEMIRYNMMNQIKSMTESAYWSMQYNCRLNISKQMMARGFNLSLSQRLEDLEVAKVLKKLNESPQDGGNYLNFLYKKTDFVDGASMVQRNGYKLYRVVDIKPDAITNEHINSLFDTIRGEKETYNLLISLLTSREHCHLVLANAYVLRKYSDMFKKFIAPFKYAVAYGWVPFYLEESIKRTRITNKDRFVISIDTAACLPVFPFDYTDPTSSPYSTLLVSQEIIDAKHNVLGLGFSPTYKDYGIGTLNEFKHKMNIFTNGNSKESIFEGMDWTGRAISGSIMSACVPRRHPLTELFRKKYKTEDEMTFRYFNEYYANSDIDLMISATKQTTGNSPDDLYAYIDEAHKIFTLIQKNVVKQANVAPDVVKLVPYKTGAIFVNQEFIKRNIVQKNTKYTFEYIILHINDDDVKDLFYTRYVAEKFASNKTFIGTDKWNNPQYQTCFKMLDIADIMVVFIKTPQDKKMEADKEVVMKSTTDDAKKDEKNEKKEEKEGDAERTDEIKEEDDVQYQDTEDKEEKDEDAVVDADFKADDTNCVFAYKENIKFKIESKAMLHNIEMFPTKYKDFWSMVSKFHLPDVRALYDGVTVYMLPSAITAFMTFMNIDYKYFAGSKDPIEIINKNRGRGWGTYLNSAEKIRFAQYSTMIKKWQKLYGVKTSNVSSVNALFGVANIQDNLFKPRRINTDQYENVVPVEDNYDSGVVMNYIDSAAKLEEAYKTMFDYTEGTFKLLHMKAINRLGYINPLCKWIFDAAYSSINVTHRNRAKAAGAVVTMSDLADYELD</sequence>
<evidence type="ECO:0000313" key="2">
    <source>
        <dbReference type="EMBL" id="AYV79636.1"/>
    </source>
</evidence>
<organism evidence="2">
    <name type="scientific">Faunusvirus sp</name>
    <dbReference type="NCBI Taxonomy" id="2487766"/>
    <lineage>
        <taxon>Viruses</taxon>
        <taxon>Varidnaviria</taxon>
        <taxon>Bamfordvirae</taxon>
        <taxon>Nucleocytoviricota</taxon>
        <taxon>Megaviricetes</taxon>
        <taxon>Imitervirales</taxon>
        <taxon>Mimiviridae</taxon>
    </lineage>
</organism>
<reference evidence="2" key="1">
    <citation type="submission" date="2018-10" db="EMBL/GenBank/DDBJ databases">
        <title>Hidden diversity of soil giant viruses.</title>
        <authorList>
            <person name="Schulz F."/>
            <person name="Alteio L."/>
            <person name="Goudeau D."/>
            <person name="Ryan E.M."/>
            <person name="Malmstrom R.R."/>
            <person name="Blanchard J."/>
            <person name="Woyke T."/>
        </authorList>
    </citation>
    <scope>NUCLEOTIDE SEQUENCE</scope>
    <source>
        <strain evidence="2">FNV1</strain>
    </source>
</reference>
<dbReference type="EMBL" id="MK072162">
    <property type="protein sequence ID" value="AYV79636.1"/>
    <property type="molecule type" value="Genomic_DNA"/>
</dbReference>
<accession>A0A3G4ZXK5</accession>
<feature type="compositionally biased region" description="Acidic residues" evidence="1">
    <location>
        <begin position="687"/>
        <end position="709"/>
    </location>
</feature>
<feature type="compositionally biased region" description="Basic and acidic residues" evidence="1">
    <location>
        <begin position="652"/>
        <end position="686"/>
    </location>
</feature>
<gene>
    <name evidence="2" type="ORF">Faunusvirus31_6</name>
</gene>
<proteinExistence type="predicted"/>
<feature type="region of interest" description="Disordered" evidence="1">
    <location>
        <begin position="652"/>
        <end position="709"/>
    </location>
</feature>
<protein>
    <submittedName>
        <fullName evidence="2">Uncharacterized protein</fullName>
    </submittedName>
</protein>
<name>A0A3G4ZXK5_9VIRU</name>
<evidence type="ECO:0000256" key="1">
    <source>
        <dbReference type="SAM" id="MobiDB-lite"/>
    </source>
</evidence>